<dbReference type="AlphaFoldDB" id="A0A3M7Q1B5"/>
<proteinExistence type="predicted"/>
<organism evidence="1 2">
    <name type="scientific">Brachionus plicatilis</name>
    <name type="common">Marine rotifer</name>
    <name type="synonym">Brachionus muelleri</name>
    <dbReference type="NCBI Taxonomy" id="10195"/>
    <lineage>
        <taxon>Eukaryota</taxon>
        <taxon>Metazoa</taxon>
        <taxon>Spiralia</taxon>
        <taxon>Gnathifera</taxon>
        <taxon>Rotifera</taxon>
        <taxon>Eurotatoria</taxon>
        <taxon>Monogononta</taxon>
        <taxon>Pseudotrocha</taxon>
        <taxon>Ploima</taxon>
        <taxon>Brachionidae</taxon>
        <taxon>Brachionus</taxon>
    </lineage>
</organism>
<keyword evidence="2" id="KW-1185">Reference proteome</keyword>
<evidence type="ECO:0000313" key="1">
    <source>
        <dbReference type="EMBL" id="RNA05180.1"/>
    </source>
</evidence>
<dbReference type="EMBL" id="REGN01007824">
    <property type="protein sequence ID" value="RNA05180.1"/>
    <property type="molecule type" value="Genomic_DNA"/>
</dbReference>
<evidence type="ECO:0000313" key="2">
    <source>
        <dbReference type="Proteomes" id="UP000276133"/>
    </source>
</evidence>
<gene>
    <name evidence="1" type="ORF">BpHYR1_016746</name>
</gene>
<sequence length="113" mass="12807">MKTTNTEPMFKPRQQFQLGNNCGVDGQPGAITSVPDQKKDDPEQYVILRIQVRGEEGKELVIKRIMDDKSRACLLISLERRGFASLQIKQKNKLRTQLNVCVCTSLNIFVAKV</sequence>
<comment type="caution">
    <text evidence="1">The sequence shown here is derived from an EMBL/GenBank/DDBJ whole genome shotgun (WGS) entry which is preliminary data.</text>
</comment>
<name>A0A3M7Q1B5_BRAPC</name>
<dbReference type="Proteomes" id="UP000276133">
    <property type="component" value="Unassembled WGS sequence"/>
</dbReference>
<protein>
    <submittedName>
        <fullName evidence="1">Uncharacterized protein</fullName>
    </submittedName>
</protein>
<reference evidence="1 2" key="1">
    <citation type="journal article" date="2018" name="Sci. Rep.">
        <title>Genomic signatures of local adaptation to the degree of environmental predictability in rotifers.</title>
        <authorList>
            <person name="Franch-Gras L."/>
            <person name="Hahn C."/>
            <person name="Garcia-Roger E.M."/>
            <person name="Carmona M.J."/>
            <person name="Serra M."/>
            <person name="Gomez A."/>
        </authorList>
    </citation>
    <scope>NUCLEOTIDE SEQUENCE [LARGE SCALE GENOMIC DNA]</scope>
    <source>
        <strain evidence="1">HYR1</strain>
    </source>
</reference>
<accession>A0A3M7Q1B5</accession>